<comment type="subcellular location">
    <subcellularLocation>
        <location evidence="2">Secreted</location>
    </subcellularLocation>
</comment>
<dbReference type="SUPFAM" id="SSF49303">
    <property type="entry name" value="beta-Galactosidase/glucuronidase domain"/>
    <property type="match status" value="2"/>
</dbReference>
<dbReference type="PANTHER" id="PTHR43730">
    <property type="entry name" value="BETA-MANNOSIDASE"/>
    <property type="match status" value="1"/>
</dbReference>
<dbReference type="InterPro" id="IPR008979">
    <property type="entry name" value="Galactose-bd-like_sf"/>
</dbReference>
<dbReference type="GO" id="GO:0004567">
    <property type="term" value="F:beta-mannosidase activity"/>
    <property type="evidence" value="ECO:0007669"/>
    <property type="project" value="UniProtKB-EC"/>
</dbReference>
<dbReference type="InterPro" id="IPR036156">
    <property type="entry name" value="Beta-gal/glucu_dom_sf"/>
</dbReference>
<comment type="catalytic activity">
    <reaction evidence="1">
        <text>Hydrolysis of terminal, non-reducing beta-D-mannose residues in beta-D-mannosides.</text>
        <dbReference type="EC" id="3.2.1.25"/>
    </reaction>
</comment>
<evidence type="ECO:0000256" key="5">
    <source>
        <dbReference type="ARBA" id="ARBA00012754"/>
    </source>
</evidence>
<feature type="domain" description="Mannosidase Ig/CBM-like" evidence="15">
    <location>
        <begin position="679"/>
        <end position="762"/>
    </location>
</feature>
<keyword evidence="8" id="KW-0325">Glycoprotein</keyword>
<dbReference type="GO" id="GO:0006516">
    <property type="term" value="P:glycoprotein catabolic process"/>
    <property type="evidence" value="ECO:0007669"/>
    <property type="project" value="TreeGrafter"/>
</dbReference>
<dbReference type="InterPro" id="IPR041447">
    <property type="entry name" value="Mannosidase_ig"/>
</dbReference>
<comment type="pathway">
    <text evidence="3">Glycan metabolism; N-glycan degradation.</text>
</comment>
<dbReference type="SUPFAM" id="SSF49785">
    <property type="entry name" value="Galactose-binding domain-like"/>
    <property type="match status" value="1"/>
</dbReference>
<name>A0A806KMK0_9BACT</name>
<evidence type="ECO:0000256" key="1">
    <source>
        <dbReference type="ARBA" id="ARBA00000829"/>
    </source>
</evidence>
<dbReference type="InterPro" id="IPR006102">
    <property type="entry name" value="Ig-like_GH2"/>
</dbReference>
<keyword evidence="9 17" id="KW-0326">Glycosidase</keyword>
<comment type="subunit">
    <text evidence="4">Homodimer.</text>
</comment>
<dbReference type="Pfam" id="PF00703">
    <property type="entry name" value="Glyco_hydro_2"/>
    <property type="match status" value="1"/>
</dbReference>
<evidence type="ECO:0000256" key="11">
    <source>
        <dbReference type="ARBA" id="ARBA00041069"/>
    </source>
</evidence>
<dbReference type="InterPro" id="IPR054593">
    <property type="entry name" value="Beta-mannosidase-like_N2"/>
</dbReference>
<dbReference type="EC" id="3.2.1.25" evidence="5"/>
<feature type="domain" description="Glycoside hydrolase family 2 immunoglobulin-like beta-sandwich" evidence="13">
    <location>
        <begin position="261"/>
        <end position="309"/>
    </location>
</feature>
<dbReference type="InterPro" id="IPR017853">
    <property type="entry name" value="GH"/>
</dbReference>
<evidence type="ECO:0000256" key="10">
    <source>
        <dbReference type="ARBA" id="ARBA00038429"/>
    </source>
</evidence>
<keyword evidence="6" id="KW-0964">Secreted</keyword>
<dbReference type="Pfam" id="PF17753">
    <property type="entry name" value="Ig_mannosidase"/>
    <property type="match status" value="1"/>
</dbReference>
<feature type="domain" description="Beta-mannosidase Ig-fold" evidence="14">
    <location>
        <begin position="767"/>
        <end position="832"/>
    </location>
</feature>
<evidence type="ECO:0000256" key="3">
    <source>
        <dbReference type="ARBA" id="ARBA00004740"/>
    </source>
</evidence>
<dbReference type="EMBL" id="JQ844227">
    <property type="protein sequence ID" value="AGS53241.1"/>
    <property type="molecule type" value="Genomic_DNA"/>
</dbReference>
<sequence length="835" mass="93344">MEAIGSSPFAGERIPASVPGSVYGALLVAGRMPDPYWRDNELAALKLMDCDYVFFRTFDLEVPASNKLLLRCEGLDTLCDLELNGHSIGHADNMHRTWEFDITSVVKEKGNTLRLTFRSPTKYIKKRDAEVFADGSIECMRGFPHLRKAHCMFGWDWGPRLPDAGIWRDISIVDASEGRLEDVYVAQEHKDGAVVLRFCVAHSAGEDVEINVAVTAPDGSAITDGWCCNGNGDNDCCGGVADGDCCDGAADGAACGEASGCENAPSLTIDNPKLWYPVGYGAQPLYSVAVTLTADGHRIDRWERRIGLRHATVRRERDEWGESFTIEVNGIGIFAKGANYIPMDNIFSRMTYEKTRVLLEDSVLAGLNAIRVWGGGCYPDDYFFDICDELGLLVWQDFMFACAVYELTPAFEAGIRAEAIDNVKRLRHHASLGLWCGNNELEEAFANSWYKISPEQRVYYTRIFEELLPEIVAKHDPQTFYWPASPSCGGGFDDPNDPNRGDVHFWQVWHASAPFSSYRDFYFRFASEFGFQSFPELKTIKSFTEESDRNIFSRMMEMHQRNSGANGRILAYLAATYLYPTEFEHLLYASQLNQANAIRYGVEHWRRSRGRCMGAIYWQLNDIWPVASWSSIDYFGRWKALHYSAKRFFAPVLVSVEETGEMTERPSCVTERVPIKKSARLSVANETLEAVSGVVKWALRDPSGGIVKSGAQPVSVPALTSLWLDEMDFSDCDELSNYISYELLVDGAVVSAGTTLFCAPKHFNFIDPKLTVTRDGDTLTVTAAAYAKSVELYSDEDDFILSDNFFDINAGSASVRILRGDPTSVKVRSVYDVGR</sequence>
<dbReference type="GO" id="GO:0005975">
    <property type="term" value="P:carbohydrate metabolic process"/>
    <property type="evidence" value="ECO:0007669"/>
    <property type="project" value="InterPro"/>
</dbReference>
<evidence type="ECO:0000256" key="6">
    <source>
        <dbReference type="ARBA" id="ARBA00022525"/>
    </source>
</evidence>
<protein>
    <recommendedName>
        <fullName evidence="11">Beta-mannosidase B</fullName>
        <ecNumber evidence="5">3.2.1.25</ecNumber>
    </recommendedName>
    <alternativeName>
        <fullName evidence="12">Mannanase B</fullName>
    </alternativeName>
</protein>
<evidence type="ECO:0000313" key="17">
    <source>
        <dbReference type="EMBL" id="AGS53241.1"/>
    </source>
</evidence>
<evidence type="ECO:0000256" key="9">
    <source>
        <dbReference type="ARBA" id="ARBA00023295"/>
    </source>
</evidence>
<reference evidence="17" key="1">
    <citation type="submission" date="2012-03" db="EMBL/GenBank/DDBJ databases">
        <title>Functional metagenomics reveals considerable lignocellulase gene clusters in the gut microbiome of a wood-feeding higher termite.</title>
        <authorList>
            <person name="Liu N."/>
        </authorList>
    </citation>
    <scope>NUCLEOTIDE SEQUENCE</scope>
</reference>
<evidence type="ECO:0000259" key="16">
    <source>
        <dbReference type="Pfam" id="PF22666"/>
    </source>
</evidence>
<dbReference type="Pfam" id="PF17786">
    <property type="entry name" value="Mannosidase_ig"/>
    <property type="match status" value="1"/>
</dbReference>
<evidence type="ECO:0000256" key="7">
    <source>
        <dbReference type="ARBA" id="ARBA00022801"/>
    </source>
</evidence>
<evidence type="ECO:0000256" key="2">
    <source>
        <dbReference type="ARBA" id="ARBA00004613"/>
    </source>
</evidence>
<dbReference type="InterPro" id="IPR041625">
    <property type="entry name" value="Beta-mannosidase_Ig"/>
</dbReference>
<evidence type="ECO:0000256" key="12">
    <source>
        <dbReference type="ARBA" id="ARBA00041614"/>
    </source>
</evidence>
<dbReference type="Gene3D" id="2.60.40.10">
    <property type="entry name" value="Immunoglobulins"/>
    <property type="match status" value="2"/>
</dbReference>
<dbReference type="AlphaFoldDB" id="A0A806KMK0"/>
<keyword evidence="7 17" id="KW-0378">Hydrolase</keyword>
<dbReference type="Pfam" id="PF22666">
    <property type="entry name" value="Glyco_hydro_2_N2"/>
    <property type="match status" value="1"/>
</dbReference>
<evidence type="ECO:0000259" key="15">
    <source>
        <dbReference type="Pfam" id="PF17786"/>
    </source>
</evidence>
<evidence type="ECO:0000256" key="8">
    <source>
        <dbReference type="ARBA" id="ARBA00023180"/>
    </source>
</evidence>
<dbReference type="PANTHER" id="PTHR43730:SF1">
    <property type="entry name" value="BETA-MANNOSIDASE"/>
    <property type="match status" value="1"/>
</dbReference>
<dbReference type="Gene3D" id="2.60.120.260">
    <property type="entry name" value="Galactose-binding domain-like"/>
    <property type="match status" value="1"/>
</dbReference>
<evidence type="ECO:0000259" key="14">
    <source>
        <dbReference type="Pfam" id="PF17753"/>
    </source>
</evidence>
<dbReference type="SUPFAM" id="SSF51445">
    <property type="entry name" value="(Trans)glycosidases"/>
    <property type="match status" value="1"/>
</dbReference>
<comment type="similarity">
    <text evidence="10">Belongs to the glycosyl hydrolase 2 family. Beta-mannosidase B subfamily.</text>
</comment>
<dbReference type="FunFam" id="3.20.20.80:FF:000050">
    <property type="entry name" value="Beta-mannosidase B"/>
    <property type="match status" value="1"/>
</dbReference>
<evidence type="ECO:0000259" key="13">
    <source>
        <dbReference type="Pfam" id="PF00703"/>
    </source>
</evidence>
<dbReference type="GO" id="GO:0005576">
    <property type="term" value="C:extracellular region"/>
    <property type="evidence" value="ECO:0007669"/>
    <property type="project" value="UniProtKB-SubCell"/>
</dbReference>
<feature type="domain" description="Beta-mannosidase-like galactose-binding" evidence="16">
    <location>
        <begin position="13"/>
        <end position="168"/>
    </location>
</feature>
<proteinExistence type="inferred from homology"/>
<accession>A0A806KMK0</accession>
<dbReference type="Gene3D" id="3.20.20.80">
    <property type="entry name" value="Glycosidases"/>
    <property type="match status" value="1"/>
</dbReference>
<dbReference type="InterPro" id="IPR050887">
    <property type="entry name" value="Beta-mannosidase_GH2"/>
</dbReference>
<evidence type="ECO:0000256" key="4">
    <source>
        <dbReference type="ARBA" id="ARBA00011738"/>
    </source>
</evidence>
<dbReference type="InterPro" id="IPR013783">
    <property type="entry name" value="Ig-like_fold"/>
</dbReference>
<organism evidence="17">
    <name type="scientific">uncultured bacterium contig00149</name>
    <dbReference type="NCBI Taxonomy" id="1181588"/>
    <lineage>
        <taxon>Bacteria</taxon>
        <taxon>environmental samples</taxon>
    </lineage>
</organism>